<dbReference type="CARD" id="ARO:3002575">
    <property type="molecule name" value="AAC(6')-Iai"/>
    <property type="mechanism identifier" value="ARO:0001004"/>
    <property type="mechanism name" value="antibiotic inactivation"/>
</dbReference>
<gene>
    <name evidence="2" type="primary">aac(6')-Iai</name>
</gene>
<reference evidence="2" key="1">
    <citation type="submission" date="2008-07" db="EMBL/GenBank/DDBJ databases">
        <title>Novel class 1 integrons on large plasmids in multiresistant Pseudomonas aeruginosa isolated from a multicenter survey in Guangzhou, PRC.</title>
        <authorList>
            <person name="Xiong J."/>
            <person name="Hawkey P.M."/>
            <person name="Roy P.H."/>
        </authorList>
    </citation>
    <scope>NUCLEOTIDE SEQUENCE</scope>
    <source>
        <strain evidence="2">Hh320</strain>
        <plasmid evidence="2">pLQ1001</plasmid>
    </source>
</reference>
<dbReference type="EMBL" id="EU886977">
    <property type="protein sequence ID" value="ACI28880.1"/>
    <property type="molecule type" value="Genomic_DNA"/>
</dbReference>
<dbReference type="PROSITE" id="PS51186">
    <property type="entry name" value="GNAT"/>
    <property type="match status" value="1"/>
</dbReference>
<feature type="domain" description="N-acetyltransferase" evidence="1">
    <location>
        <begin position="6"/>
        <end position="183"/>
    </location>
</feature>
<dbReference type="KEGG" id="ag:ACI28880"/>
<proteinExistence type="predicted"/>
<dbReference type="InterPro" id="IPR000182">
    <property type="entry name" value="GNAT_dom"/>
</dbReference>
<protein>
    <submittedName>
        <fullName evidence="2">AAC(6')-Iai</fullName>
    </submittedName>
</protein>
<dbReference type="AlphaFoldDB" id="B6D9B6"/>
<keyword evidence="2" id="KW-0614">Plasmid</keyword>
<dbReference type="SMR" id="B6D9B6"/>
<sequence length="188" mass="21853">MKYTIIDIKDSETYITQAAEILFDVFSEISPESWPTLQKAKEDVIECIEGENICIGIIINKELIGWIGLREMYKKTWELHPMVIKKTHHNMGFGKILINEIEKKARERNLEGIVLGTDDETYRTSLSMIELNNENILQEIKNIRNLENHPYEFYKKCGYCIIGVIPNANGKNKPDILMWKNIMEENCG</sequence>
<evidence type="ECO:0000313" key="2">
    <source>
        <dbReference type="EMBL" id="ACI28880.1"/>
    </source>
</evidence>
<dbReference type="RefSeq" id="WP_063840279.1">
    <property type="nucleotide sequence ID" value="NG_047279.1"/>
</dbReference>
<evidence type="ECO:0000259" key="1">
    <source>
        <dbReference type="PROSITE" id="PS51186"/>
    </source>
</evidence>
<dbReference type="Pfam" id="PF00583">
    <property type="entry name" value="Acetyltransf_1"/>
    <property type="match status" value="1"/>
</dbReference>
<dbReference type="InterPro" id="IPR016181">
    <property type="entry name" value="Acyl_CoA_acyltransferase"/>
</dbReference>
<dbReference type="GO" id="GO:0016747">
    <property type="term" value="F:acyltransferase activity, transferring groups other than amino-acyl groups"/>
    <property type="evidence" value="ECO:0007669"/>
    <property type="project" value="InterPro"/>
</dbReference>
<dbReference type="CDD" id="cd04301">
    <property type="entry name" value="NAT_SF"/>
    <property type="match status" value="1"/>
</dbReference>
<organism evidence="2">
    <name type="scientific">Pseudomonas aeruginosa</name>
    <dbReference type="NCBI Taxonomy" id="287"/>
    <lineage>
        <taxon>Bacteria</taxon>
        <taxon>Pseudomonadati</taxon>
        <taxon>Pseudomonadota</taxon>
        <taxon>Gammaproteobacteria</taxon>
        <taxon>Pseudomonadales</taxon>
        <taxon>Pseudomonadaceae</taxon>
        <taxon>Pseudomonas</taxon>
    </lineage>
</organism>
<dbReference type="SUPFAM" id="SSF55729">
    <property type="entry name" value="Acyl-CoA N-acyltransferases (Nat)"/>
    <property type="match status" value="1"/>
</dbReference>
<accession>B6D9B6</accession>
<dbReference type="Gene3D" id="3.40.630.30">
    <property type="match status" value="1"/>
</dbReference>
<dbReference type="NCBIfam" id="NF033078">
    <property type="entry name" value="AAC_6p_Ia_fam"/>
    <property type="match status" value="1"/>
</dbReference>
<name>B6D9B6_PSEAI</name>
<geneLocation type="plasmid" evidence="2">
    <name>pLQ1001</name>
</geneLocation>